<evidence type="ECO:0000256" key="9">
    <source>
        <dbReference type="PIRSR" id="PIRSR005091-2"/>
    </source>
</evidence>
<protein>
    <submittedName>
        <fullName evidence="13">Lipoteichoic acid synthase 1</fullName>
    </submittedName>
</protein>
<dbReference type="PANTHER" id="PTHR47371:SF3">
    <property type="entry name" value="PHOSPHOGLYCEROL TRANSFERASE I"/>
    <property type="match status" value="1"/>
</dbReference>
<dbReference type="InterPro" id="IPR050448">
    <property type="entry name" value="OpgB/LTA_synthase_biosynth"/>
</dbReference>
<dbReference type="STRING" id="169679.CSACC_43230"/>
<feature type="transmembrane region" description="Helical" evidence="11">
    <location>
        <begin position="64"/>
        <end position="86"/>
    </location>
</feature>
<dbReference type="EMBL" id="LZYZ01000001">
    <property type="protein sequence ID" value="OOM16659.1"/>
    <property type="molecule type" value="Genomic_DNA"/>
</dbReference>
<feature type="binding site" evidence="10">
    <location>
        <position position="498"/>
    </location>
    <ligand>
        <name>Mn(2+)</name>
        <dbReference type="ChEBI" id="CHEBI:29035"/>
    </ligand>
</feature>
<dbReference type="InterPro" id="IPR017850">
    <property type="entry name" value="Alkaline_phosphatase_core_sf"/>
</dbReference>
<feature type="transmembrane region" description="Helical" evidence="11">
    <location>
        <begin position="32"/>
        <end position="52"/>
    </location>
</feature>
<evidence type="ECO:0000313" key="14">
    <source>
        <dbReference type="Proteomes" id="UP000191154"/>
    </source>
</evidence>
<dbReference type="Pfam" id="PF00884">
    <property type="entry name" value="Sulfatase"/>
    <property type="match status" value="1"/>
</dbReference>
<sequence>MKMVNIKFRSKTFLNELILIFRKLLSTSISKLRLITIIDMLIKTILFLTIIADTPIAQNIAFNRSIKFSFVYLGFILLVYSFGYLFSKRKQTAFYIILNLLYSILLTSDLWYFRTNKDLLGFKNIFFSGTFNPTETSLVNFSYIDILFIIDIIVILAWIIIKKVHNPSTRNIHNFIFTLKTSLIMILISTLCFDVLSLSDFGNSIINKQWSTSMSVQAPGPLGYHIVEALKSASKEISLNSINPDDKTEIENWIKDNNENLEPNSFAGLFKGKNVIFLQIESMENFVLNQKANGKEITPFLNKLTKEGLYFNDFYEQNNGANSIDCDFMVNTSIFPLGDQITATNYGENVYPNSLPRILNNEGYKTISTHAELPGEFNWTELHKNGFGAQELWSLNDYNYDEVVGYGLSDRSFLTQLSEKLKNVKEPFFVQAPTLSSHGPFDIDAKYRELNLPSEINDSYLGGYFESLHYTDKQIEMFFNKLKEYNLLDNTVVVIYGDHTGVHKYYNDSIQKLDFEGNWWKDYDHKIPLIMYTPNMKPDTIESSGGQVDLLPTISYLLGVDDSQYKNTSMGRVLVNTNRNSTVIKGNTIKGDVQNSDEQKHILNAYPIGEKIIKNNFFNNMKSN</sequence>
<feature type="domain" description="Sulfatase N-terminal" evidence="12">
    <location>
        <begin position="273"/>
        <end position="560"/>
    </location>
</feature>
<evidence type="ECO:0000256" key="4">
    <source>
        <dbReference type="ARBA" id="ARBA00022475"/>
    </source>
</evidence>
<evidence type="ECO:0000313" key="13">
    <source>
        <dbReference type="EMBL" id="OOM16659.1"/>
    </source>
</evidence>
<dbReference type="PANTHER" id="PTHR47371">
    <property type="entry name" value="LIPOTEICHOIC ACID SYNTHASE"/>
    <property type="match status" value="1"/>
</dbReference>
<evidence type="ECO:0000256" key="11">
    <source>
        <dbReference type="SAM" id="Phobius"/>
    </source>
</evidence>
<keyword evidence="4" id="KW-1003">Cell membrane</keyword>
<evidence type="ECO:0000256" key="5">
    <source>
        <dbReference type="ARBA" id="ARBA00022692"/>
    </source>
</evidence>
<evidence type="ECO:0000256" key="1">
    <source>
        <dbReference type="ARBA" id="ARBA00004651"/>
    </source>
</evidence>
<dbReference type="SUPFAM" id="SSF53649">
    <property type="entry name" value="Alkaline phosphatase-like"/>
    <property type="match status" value="1"/>
</dbReference>
<evidence type="ECO:0000259" key="12">
    <source>
        <dbReference type="Pfam" id="PF00884"/>
    </source>
</evidence>
<dbReference type="RefSeq" id="WP_077864339.1">
    <property type="nucleotide sequence ID" value="NZ_LZYZ01000001.1"/>
</dbReference>
<keyword evidence="9" id="KW-0479">Metal-binding</keyword>
<dbReference type="Gene3D" id="3.30.1120.170">
    <property type="match status" value="1"/>
</dbReference>
<dbReference type="GO" id="GO:0046872">
    <property type="term" value="F:metal ion binding"/>
    <property type="evidence" value="ECO:0007669"/>
    <property type="project" value="UniProtKB-KW"/>
</dbReference>
<accession>A0A1S8NJI5</accession>
<name>A0A1S8NJI5_CLOSA</name>
<comment type="caution">
    <text evidence="13">The sequence shown here is derived from an EMBL/GenBank/DDBJ whole genome shotgun (WGS) entry which is preliminary data.</text>
</comment>
<keyword evidence="7 11" id="KW-0472">Membrane</keyword>
<dbReference type="AlphaFoldDB" id="A0A1S8NJI5"/>
<dbReference type="InterPro" id="IPR000917">
    <property type="entry name" value="Sulfatase_N"/>
</dbReference>
<keyword evidence="5 11" id="KW-0812">Transmembrane</keyword>
<reference evidence="13 14" key="1">
    <citation type="submission" date="2016-05" db="EMBL/GenBank/DDBJ databases">
        <title>Microbial solvent formation.</title>
        <authorList>
            <person name="Poehlein A."/>
            <person name="Montoya Solano J.D."/>
            <person name="Flitsch S."/>
            <person name="Krabben P."/>
            <person name="Duerre P."/>
            <person name="Daniel R."/>
        </authorList>
    </citation>
    <scope>NUCLEOTIDE SEQUENCE [LARGE SCALE GENOMIC DNA]</scope>
    <source>
        <strain evidence="13 14">L1-8</strain>
    </source>
</reference>
<feature type="transmembrane region" description="Helical" evidence="11">
    <location>
        <begin position="182"/>
        <end position="199"/>
    </location>
</feature>
<dbReference type="InterPro" id="IPR012160">
    <property type="entry name" value="LtaS-like"/>
</dbReference>
<dbReference type="Proteomes" id="UP000191154">
    <property type="component" value="Unassembled WGS sequence"/>
</dbReference>
<comment type="subcellular location">
    <subcellularLocation>
        <location evidence="1">Cell membrane</location>
        <topology evidence="1">Multi-pass membrane protein</topology>
    </subcellularLocation>
</comment>
<evidence type="ECO:0000256" key="2">
    <source>
        <dbReference type="ARBA" id="ARBA00004936"/>
    </source>
</evidence>
<feature type="binding site" evidence="10">
    <location>
        <position position="281"/>
    </location>
    <ligand>
        <name>Mn(2+)</name>
        <dbReference type="ChEBI" id="CHEBI:29035"/>
    </ligand>
</feature>
<dbReference type="CDD" id="cd16015">
    <property type="entry name" value="LTA_synthase"/>
    <property type="match status" value="1"/>
</dbReference>
<evidence type="ECO:0000256" key="6">
    <source>
        <dbReference type="ARBA" id="ARBA00022989"/>
    </source>
</evidence>
<organism evidence="13 14">
    <name type="scientific">Clostridium saccharobutylicum</name>
    <dbReference type="NCBI Taxonomy" id="169679"/>
    <lineage>
        <taxon>Bacteria</taxon>
        <taxon>Bacillati</taxon>
        <taxon>Bacillota</taxon>
        <taxon>Clostridia</taxon>
        <taxon>Eubacteriales</taxon>
        <taxon>Clostridiaceae</taxon>
        <taxon>Clostridium</taxon>
    </lineage>
</organism>
<dbReference type="GO" id="GO:0005886">
    <property type="term" value="C:plasma membrane"/>
    <property type="evidence" value="ECO:0007669"/>
    <property type="project" value="UniProtKB-SubCell"/>
</dbReference>
<feature type="transmembrane region" description="Helical" evidence="11">
    <location>
        <begin position="93"/>
        <end position="113"/>
    </location>
</feature>
<keyword evidence="6 11" id="KW-1133">Transmembrane helix</keyword>
<feature type="binding site" evidence="10">
    <location>
        <position position="499"/>
    </location>
    <ligand>
        <name>Mn(2+)</name>
        <dbReference type="ChEBI" id="CHEBI:29035"/>
    </ligand>
</feature>
<evidence type="ECO:0000256" key="3">
    <source>
        <dbReference type="ARBA" id="ARBA00009983"/>
    </source>
</evidence>
<evidence type="ECO:0000256" key="10">
    <source>
        <dbReference type="PIRSR" id="PIRSR005091-3"/>
    </source>
</evidence>
<comment type="pathway">
    <text evidence="2">Cell wall biogenesis; lipoteichoic acid biosynthesis.</text>
</comment>
<evidence type="ECO:0000256" key="8">
    <source>
        <dbReference type="PIRSR" id="PIRSR005091-1"/>
    </source>
</evidence>
<dbReference type="PIRSF" id="PIRSF005091">
    <property type="entry name" value="Mmb_sulf_HI1246"/>
    <property type="match status" value="1"/>
</dbReference>
<evidence type="ECO:0000256" key="7">
    <source>
        <dbReference type="ARBA" id="ARBA00023136"/>
    </source>
</evidence>
<feature type="binding site" evidence="9">
    <location>
        <position position="438"/>
    </location>
    <ligand>
        <name>substrate</name>
    </ligand>
</feature>
<proteinExistence type="inferred from homology"/>
<feature type="active site" evidence="8">
    <location>
        <position position="323"/>
    </location>
</feature>
<dbReference type="Gene3D" id="3.40.720.10">
    <property type="entry name" value="Alkaline Phosphatase, subunit A"/>
    <property type="match status" value="1"/>
</dbReference>
<keyword evidence="9" id="KW-0464">Manganese</keyword>
<comment type="similarity">
    <text evidence="3">Belongs to the LTA synthase family.</text>
</comment>
<feature type="transmembrane region" description="Helical" evidence="11">
    <location>
        <begin position="141"/>
        <end position="161"/>
    </location>
</feature>
<gene>
    <name evidence="13" type="primary">ltaS1_1</name>
    <name evidence="13" type="ORF">CLOSAC_09330</name>
</gene>